<evidence type="ECO:0000313" key="2">
    <source>
        <dbReference type="EMBL" id="TGN67333.1"/>
    </source>
</evidence>
<reference evidence="2 3" key="1">
    <citation type="submission" date="2019-03" db="EMBL/GenBank/DDBJ databases">
        <authorList>
            <person name="Li J."/>
        </authorList>
    </citation>
    <scope>NUCLEOTIDE SEQUENCE [LARGE SCALE GENOMIC DNA]</scope>
    <source>
        <strain evidence="2 3">3058</strain>
    </source>
</reference>
<evidence type="ECO:0000313" key="3">
    <source>
        <dbReference type="Proteomes" id="UP000297972"/>
    </source>
</evidence>
<gene>
    <name evidence="2" type="ORF">E4L95_05360</name>
</gene>
<comment type="caution">
    <text evidence="2">The sequence shown here is derived from an EMBL/GenBank/DDBJ whole genome shotgun (WGS) entry which is preliminary data.</text>
</comment>
<evidence type="ECO:0000256" key="1">
    <source>
        <dbReference type="SAM" id="MobiDB-lite"/>
    </source>
</evidence>
<name>A0A4Z1CQV9_9RHOB</name>
<organism evidence="2 3">
    <name type="scientific">Paracoccus liaowanqingii</name>
    <dbReference type="NCBI Taxonomy" id="2560053"/>
    <lineage>
        <taxon>Bacteria</taxon>
        <taxon>Pseudomonadati</taxon>
        <taxon>Pseudomonadota</taxon>
        <taxon>Alphaproteobacteria</taxon>
        <taxon>Rhodobacterales</taxon>
        <taxon>Paracoccaceae</taxon>
        <taxon>Paracoccus</taxon>
    </lineage>
</organism>
<accession>A0A4Z1CQV9</accession>
<keyword evidence="3" id="KW-1185">Reference proteome</keyword>
<dbReference type="RefSeq" id="WP_135816722.1">
    <property type="nucleotide sequence ID" value="NZ_SRPG01000033.1"/>
</dbReference>
<dbReference type="Proteomes" id="UP000297972">
    <property type="component" value="Unassembled WGS sequence"/>
</dbReference>
<feature type="region of interest" description="Disordered" evidence="1">
    <location>
        <begin position="1"/>
        <end position="58"/>
    </location>
</feature>
<proteinExistence type="predicted"/>
<sequence length="287" mass="30848">MTDTTTATVMDGSAQGATHEAEGQQTDQIPAEGQTQPDPDSDEQLQREADQQEQQSEAERLALLDMETEAEKAGTPLDTGVWGSTGHQVADAVMQTLQNSGLSTADAMDFLLDAAMSRDPSKVDQKALVAKIGNRRAKSVMEGLEAYSREMRPRDERISNEVYQHTNGPHALQRLIAQANETLPVAEVQGYILAMSKGGSTAQRAVESLQAKVSGKATPLDRQVHVQQYAAAAPAPQTNAAEGITAKAYVAALEAMNAPGSRLSFEARDRREAELHEARRIGRANGI</sequence>
<feature type="compositionally biased region" description="Polar residues" evidence="1">
    <location>
        <begin position="23"/>
        <end position="38"/>
    </location>
</feature>
<dbReference type="AlphaFoldDB" id="A0A4Z1CQV9"/>
<protein>
    <submittedName>
        <fullName evidence="2">Uncharacterized protein</fullName>
    </submittedName>
</protein>
<dbReference type="EMBL" id="SRPG01000033">
    <property type="protein sequence ID" value="TGN67333.1"/>
    <property type="molecule type" value="Genomic_DNA"/>
</dbReference>